<dbReference type="EMBL" id="MW364978">
    <property type="protein sequence ID" value="QRX38731.1"/>
    <property type="molecule type" value="Genomic_DNA"/>
</dbReference>
<keyword evidence="1" id="KW-0614">Plasmid</keyword>
<protein>
    <submittedName>
        <fullName evidence="1">Uncharacterized protein</fullName>
    </submittedName>
</protein>
<accession>A0A8B5RPF0</accession>
<sequence length="165" mass="18054">MKKIIVSSLSGLILATGMTSPVINAKENVNNNQSSNVQSEIKVNSEKIAREAAKQNGADLRAYDAKKMERGKSSWTLKGAKKVLSENKDKINSAIKSAIEKLPLSKAQKKKWISVISIDGFIKYLNQITNFTGSIEDAATDWLKSIGVPGWIAQVVVQTISFFLV</sequence>
<dbReference type="RefSeq" id="WP_049374138.1">
    <property type="nucleotide sequence ID" value="NZ_CP090986.1"/>
</dbReference>
<proteinExistence type="predicted"/>
<dbReference type="AlphaFoldDB" id="A0A8B5RPF0"/>
<evidence type="ECO:0000313" key="1">
    <source>
        <dbReference type="EMBL" id="QRX38731.1"/>
    </source>
</evidence>
<organism evidence="1">
    <name type="scientific">Staphylococcus epidermidis</name>
    <dbReference type="NCBI Taxonomy" id="1282"/>
    <lineage>
        <taxon>Bacteria</taxon>
        <taxon>Bacillati</taxon>
        <taxon>Bacillota</taxon>
        <taxon>Bacilli</taxon>
        <taxon>Bacillales</taxon>
        <taxon>Staphylococcaceae</taxon>
        <taxon>Staphylococcus</taxon>
    </lineage>
</organism>
<reference evidence="1" key="1">
    <citation type="journal article" date="2021" name="MSphere">
        <title>Staphylococcus epidermidis Phages Transduce Antimicrobial Resistance Plasmids and Mobilize Chromosomal Islands.</title>
        <authorList>
            <person name="Fiaarov L."/>
            <person name="Botka T."/>
            <person name="Du X."/>
            <person name="MaalaHov I."/>
            <person name="B P."/>
            <person name="Pantucek R."/>
            <person name="Benea M."/>
            <person name="Roudnick P."/>
            <person name="Winstel V."/>
            <person name="Larsen J."/>
            <person name="Rosenstein R."/>
            <person name="Peschel A."/>
            <person name="DoakaY J."/>
        </authorList>
    </citation>
    <scope>NUCLEOTIDE SEQUENCE</scope>
    <source>
        <strain evidence="1">SE456</strain>
    </source>
</reference>
<geneLocation type="plasmid" evidence="1">
    <name>pSE456_1</name>
</geneLocation>
<name>A0A8B5RPF0_STAEP</name>